<dbReference type="RefSeq" id="WP_214420103.1">
    <property type="nucleotide sequence ID" value="NZ_CP075546.1"/>
</dbReference>
<dbReference type="GeneID" id="65095889"/>
<evidence type="ECO:0000256" key="1">
    <source>
        <dbReference type="ARBA" id="ARBA00022490"/>
    </source>
</evidence>
<dbReference type="CDD" id="cd04489">
    <property type="entry name" value="ExoVII_LU_OBF"/>
    <property type="match status" value="1"/>
</dbReference>
<sequence length="472" mass="52590">MKIINQAIMDQVTLDQWNKASGPRSLRVSEVSKIITRLLDHKYLQDIWISGEITNFKKHSSGHLYFSLSEQVSGKESVISCAIWKNAARYLDFTPKDGMEVSAYGSVTHYEPGGRYSFQISQMRPSGAGERALLIEQWRREMAGKGWFSQERKRQPPKYPVRIGVVTSSTGAVIHDIRNVISGRFSAEIILSPAMVQGCSAHEDIAQAIKRVQNMVDVLIVGRGGGSYEDLFPFNHPCVVEAIVSCPVPVIAAIGHEVDITLADLAADVSASTPSHAAEQCVPDRHGELENLHHLKKRMFLQILNRYESAQDDINSVRDRISSARLFREIGLKRESLVEITDRLIRGALVSKSHAYTHLVELRGRLDGKHPATFLKRELPERRAFLAELSERLSSGVTVRTQKEKAELELLSALLSARGPEALFRQGFCLVQAGEKVVRSCSDLSPGDLVRMRFVDGTADASIMQVNHDKKV</sequence>
<evidence type="ECO:0000256" key="2">
    <source>
        <dbReference type="ARBA" id="ARBA00022722"/>
    </source>
</evidence>
<dbReference type="GO" id="GO:0003676">
    <property type="term" value="F:nucleic acid binding"/>
    <property type="evidence" value="ECO:0007669"/>
    <property type="project" value="InterPro"/>
</dbReference>
<keyword evidence="1" id="KW-0963">Cytoplasm</keyword>
<dbReference type="EC" id="3.1.11.6" evidence="7"/>
<gene>
    <name evidence="7" type="primary">xseA</name>
    <name evidence="7" type="ORF">KHC33_01855</name>
</gene>
<feature type="domain" description="OB-fold nucleic acid binding" evidence="6">
    <location>
        <begin position="27"/>
        <end position="124"/>
    </location>
</feature>
<keyword evidence="3 7" id="KW-0378">Hydrolase</keyword>
<dbReference type="InterPro" id="IPR003753">
    <property type="entry name" value="Exonuc_VII_L"/>
</dbReference>
<evidence type="ECO:0000256" key="4">
    <source>
        <dbReference type="ARBA" id="ARBA00022839"/>
    </source>
</evidence>
<dbReference type="InterPro" id="IPR020579">
    <property type="entry name" value="Exonuc_VII_lsu_C"/>
</dbReference>
<dbReference type="GO" id="GO:0008855">
    <property type="term" value="F:exodeoxyribonuclease VII activity"/>
    <property type="evidence" value="ECO:0007669"/>
    <property type="project" value="UniProtKB-EC"/>
</dbReference>
<proteinExistence type="inferred from homology"/>
<dbReference type="GO" id="GO:0006308">
    <property type="term" value="P:DNA catabolic process"/>
    <property type="evidence" value="ECO:0007669"/>
    <property type="project" value="InterPro"/>
</dbReference>
<dbReference type="GO" id="GO:0009318">
    <property type="term" value="C:exodeoxyribonuclease VII complex"/>
    <property type="evidence" value="ECO:0007669"/>
    <property type="project" value="InterPro"/>
</dbReference>
<protein>
    <submittedName>
        <fullName evidence="7">Exodeoxyribonuclease VII large subunit</fullName>
        <ecNumber evidence="7">3.1.11.6</ecNumber>
    </submittedName>
</protein>
<dbReference type="Proteomes" id="UP000680656">
    <property type="component" value="Chromosome"/>
</dbReference>
<dbReference type="InterPro" id="IPR025824">
    <property type="entry name" value="OB-fold_nuc-bd_dom"/>
</dbReference>
<dbReference type="NCBIfam" id="TIGR00237">
    <property type="entry name" value="xseA"/>
    <property type="match status" value="1"/>
</dbReference>
<name>A0A8E7B1G0_9EURY</name>
<feature type="domain" description="Exonuclease VII large subunit C-terminal" evidence="5">
    <location>
        <begin position="147"/>
        <end position="461"/>
    </location>
</feature>
<evidence type="ECO:0000256" key="3">
    <source>
        <dbReference type="ARBA" id="ARBA00022801"/>
    </source>
</evidence>
<organism evidence="7 8">
    <name type="scientific">Methanospirillum purgamenti</name>
    <dbReference type="NCBI Taxonomy" id="2834276"/>
    <lineage>
        <taxon>Archaea</taxon>
        <taxon>Methanobacteriati</taxon>
        <taxon>Methanobacteriota</taxon>
        <taxon>Stenosarchaea group</taxon>
        <taxon>Methanomicrobia</taxon>
        <taxon>Methanomicrobiales</taxon>
        <taxon>Methanospirillaceae</taxon>
        <taxon>Methanospirillum</taxon>
    </lineage>
</organism>
<dbReference type="PANTHER" id="PTHR30008">
    <property type="entry name" value="EXODEOXYRIBONUCLEASE 7 LARGE SUBUNIT"/>
    <property type="match status" value="1"/>
</dbReference>
<keyword evidence="2" id="KW-0540">Nuclease</keyword>
<evidence type="ECO:0000259" key="6">
    <source>
        <dbReference type="Pfam" id="PF13742"/>
    </source>
</evidence>
<dbReference type="HAMAP" id="MF_00378">
    <property type="entry name" value="Exonuc_7_L"/>
    <property type="match status" value="1"/>
</dbReference>
<dbReference type="KEGG" id="mrtj:KHC33_01855"/>
<keyword evidence="8" id="KW-1185">Reference proteome</keyword>
<dbReference type="AlphaFoldDB" id="A0A8E7B1G0"/>
<reference evidence="7 8" key="1">
    <citation type="submission" date="2021-05" db="EMBL/GenBank/DDBJ databases">
        <title>A novel Methanospirillum isolate from a pyrite-forming mixed culture.</title>
        <authorList>
            <person name="Bunk B."/>
            <person name="Sproer C."/>
            <person name="Spring S."/>
            <person name="Pester M."/>
        </authorList>
    </citation>
    <scope>NUCLEOTIDE SEQUENCE [LARGE SCALE GENOMIC DNA]</scope>
    <source>
        <strain evidence="7 8">J.3.6.1-F.2.7.3</strain>
    </source>
</reference>
<keyword evidence="4" id="KW-0269">Exonuclease</keyword>
<dbReference type="EMBL" id="CP075546">
    <property type="protein sequence ID" value="QVV89306.1"/>
    <property type="molecule type" value="Genomic_DNA"/>
</dbReference>
<dbReference type="Pfam" id="PF13742">
    <property type="entry name" value="tRNA_anti_2"/>
    <property type="match status" value="1"/>
</dbReference>
<evidence type="ECO:0000259" key="5">
    <source>
        <dbReference type="Pfam" id="PF02601"/>
    </source>
</evidence>
<evidence type="ECO:0000313" key="8">
    <source>
        <dbReference type="Proteomes" id="UP000680656"/>
    </source>
</evidence>
<dbReference type="PANTHER" id="PTHR30008:SF0">
    <property type="entry name" value="EXODEOXYRIBONUCLEASE 7 LARGE SUBUNIT"/>
    <property type="match status" value="1"/>
</dbReference>
<dbReference type="Pfam" id="PF02601">
    <property type="entry name" value="Exonuc_VII_L"/>
    <property type="match status" value="1"/>
</dbReference>
<evidence type="ECO:0000313" key="7">
    <source>
        <dbReference type="EMBL" id="QVV89306.1"/>
    </source>
</evidence>
<accession>A0A8E7B1G0</accession>